<keyword evidence="3" id="KW-1133">Transmembrane helix</keyword>
<dbReference type="Proteomes" id="UP001288320">
    <property type="component" value="Unassembled WGS sequence"/>
</dbReference>
<dbReference type="Pfam" id="PF04203">
    <property type="entry name" value="Sortase"/>
    <property type="match status" value="1"/>
</dbReference>
<evidence type="ECO:0000313" key="7">
    <source>
        <dbReference type="Proteomes" id="UP001288320"/>
    </source>
</evidence>
<keyword evidence="3" id="KW-0472">Membrane</keyword>
<evidence type="ECO:0000313" key="5">
    <source>
        <dbReference type="EMBL" id="MDY5146336.1"/>
    </source>
</evidence>
<feature type="active site" description="Acyl-thioester intermediate" evidence="2">
    <location>
        <position position="216"/>
    </location>
</feature>
<evidence type="ECO:0000256" key="1">
    <source>
        <dbReference type="ARBA" id="ARBA00022801"/>
    </source>
</evidence>
<dbReference type="InterPro" id="IPR023365">
    <property type="entry name" value="Sortase_dom-sf"/>
</dbReference>
<dbReference type="NCBIfam" id="NF033745">
    <property type="entry name" value="class_C_sortase"/>
    <property type="match status" value="1"/>
</dbReference>
<dbReference type="Proteomes" id="UP001284901">
    <property type="component" value="Unassembled WGS sequence"/>
</dbReference>
<feature type="active site" description="Proton donor/acceptor" evidence="2">
    <location>
        <position position="154"/>
    </location>
</feature>
<dbReference type="InterPro" id="IPR042002">
    <property type="entry name" value="Sortase_C"/>
</dbReference>
<dbReference type="GO" id="GO:0016787">
    <property type="term" value="F:hydrolase activity"/>
    <property type="evidence" value="ECO:0007669"/>
    <property type="project" value="UniProtKB-KW"/>
</dbReference>
<dbReference type="EMBL" id="JAWNFY010000011">
    <property type="protein sequence ID" value="MDY5146336.1"/>
    <property type="molecule type" value="Genomic_DNA"/>
</dbReference>
<keyword evidence="1" id="KW-0378">Hydrolase</keyword>
<feature type="transmembrane region" description="Helical" evidence="3">
    <location>
        <begin position="251"/>
        <end position="271"/>
    </location>
</feature>
<accession>A0AAW9HDB9</accession>
<dbReference type="EMBL" id="JAWNFV010000009">
    <property type="protein sequence ID" value="MDY5140683.1"/>
    <property type="molecule type" value="Genomic_DNA"/>
</dbReference>
<dbReference type="SUPFAM" id="SSF63817">
    <property type="entry name" value="Sortase"/>
    <property type="match status" value="1"/>
</dbReference>
<dbReference type="NCBIfam" id="TIGR01076">
    <property type="entry name" value="sortase_fam"/>
    <property type="match status" value="1"/>
</dbReference>
<evidence type="ECO:0000256" key="2">
    <source>
        <dbReference type="PIRSR" id="PIRSR605754-1"/>
    </source>
</evidence>
<organism evidence="4 7">
    <name type="scientific">Actinotignum timonense</name>
    <dbReference type="NCBI Taxonomy" id="1870995"/>
    <lineage>
        <taxon>Bacteria</taxon>
        <taxon>Bacillati</taxon>
        <taxon>Actinomycetota</taxon>
        <taxon>Actinomycetes</taxon>
        <taxon>Actinomycetales</taxon>
        <taxon>Actinomycetaceae</taxon>
        <taxon>Actinotignum</taxon>
    </lineage>
</organism>
<keyword evidence="3" id="KW-0812">Transmembrane</keyword>
<sequence length="295" mass="32493">MKHLRDAWRSTAVTVLLALCGIGVLLYPVVASQWNNARQQHVARQYAQEERQVPPELLTETLRSAEEYNKQTPGAPILDPWLARVAKTNDPYQAYLRQLAILPEMGRLVIPATHVNLPIYHGTSDEVLQKGIGHLYGSSLPVGGPGTHAVLTGHSGLSSATLLDNLSKVSEGDALYLQVAGREMKYQVTSIKVVKPDEVASLARVEGEDLLTVITCTPYGINSHRLLVTGRRVPLEEAGVPDVAGIAWPTWMIAILVVCALALVWLLWWLIRRKHNDDEKTDSVLQPARPPARHA</sequence>
<reference evidence="4 6" key="1">
    <citation type="submission" date="2023-10" db="EMBL/GenBank/DDBJ databases">
        <title>Whole Genome based description of the genera Actinobaculum and Actinotignum reveals a complex phylogenetic relationship within the species included in the genus Actinotignum.</title>
        <authorList>
            <person name="Jensen C.S."/>
            <person name="Dargis R."/>
            <person name="Kemp M."/>
            <person name="Christensen J.J."/>
        </authorList>
    </citation>
    <scope>NUCLEOTIDE SEQUENCE</scope>
    <source>
        <strain evidence="5 6">SLA_B089</strain>
        <strain evidence="4">SLA_B245</strain>
    </source>
</reference>
<gene>
    <name evidence="4" type="ORF">R6G74_05070</name>
    <name evidence="5" type="ORF">R6P33_04775</name>
</gene>
<comment type="caution">
    <text evidence="4">The sequence shown here is derived from an EMBL/GenBank/DDBJ whole genome shotgun (WGS) entry which is preliminary data.</text>
</comment>
<proteinExistence type="predicted"/>
<name>A0AAW9HDB9_9ACTO</name>
<dbReference type="AlphaFoldDB" id="A0AAW9HDB9"/>
<evidence type="ECO:0000256" key="3">
    <source>
        <dbReference type="SAM" id="Phobius"/>
    </source>
</evidence>
<evidence type="ECO:0000313" key="4">
    <source>
        <dbReference type="EMBL" id="MDY5140683.1"/>
    </source>
</evidence>
<dbReference type="Gene3D" id="2.40.260.10">
    <property type="entry name" value="Sortase"/>
    <property type="match status" value="1"/>
</dbReference>
<dbReference type="InterPro" id="IPR005754">
    <property type="entry name" value="Sortase"/>
</dbReference>
<protein>
    <submittedName>
        <fullName evidence="4">Class C sortase</fullName>
    </submittedName>
</protein>
<evidence type="ECO:0000313" key="6">
    <source>
        <dbReference type="Proteomes" id="UP001284901"/>
    </source>
</evidence>
<dbReference type="RefSeq" id="WP_087069830.1">
    <property type="nucleotide sequence ID" value="NZ_CAUPFC010000011.1"/>
</dbReference>
<keyword evidence="6" id="KW-1185">Reference proteome</keyword>
<dbReference type="CDD" id="cd05827">
    <property type="entry name" value="Sortase_C"/>
    <property type="match status" value="1"/>
</dbReference>